<evidence type="ECO:0000313" key="9">
    <source>
        <dbReference type="Proteomes" id="UP000272025"/>
    </source>
</evidence>
<feature type="compositionally biased region" description="Low complexity" evidence="5">
    <location>
        <begin position="349"/>
        <end position="363"/>
    </location>
</feature>
<keyword evidence="7" id="KW-0732">Signal</keyword>
<comment type="subcellular location">
    <subcellularLocation>
        <location evidence="1">Membrane</location>
        <topology evidence="1">Single-pass membrane protein</topology>
    </subcellularLocation>
</comment>
<dbReference type="PANTHER" id="PTHR15549">
    <property type="entry name" value="PAIRED IMMUNOGLOBULIN-LIKE TYPE 2 RECEPTOR"/>
    <property type="match status" value="1"/>
</dbReference>
<dbReference type="EMBL" id="ML119052">
    <property type="protein sequence ID" value="ROT41285.1"/>
    <property type="molecule type" value="Genomic_DNA"/>
</dbReference>
<dbReference type="GO" id="GO:0071944">
    <property type="term" value="C:cell periphery"/>
    <property type="evidence" value="ECO:0007669"/>
    <property type="project" value="UniProtKB-ARBA"/>
</dbReference>
<keyword evidence="9" id="KW-1185">Reference proteome</keyword>
<evidence type="ECO:0000256" key="2">
    <source>
        <dbReference type="ARBA" id="ARBA00022692"/>
    </source>
</evidence>
<dbReference type="AlphaFoldDB" id="A0A3N2Q3S8"/>
<dbReference type="RefSeq" id="XP_028469091.1">
    <property type="nucleotide sequence ID" value="XM_028609723.1"/>
</dbReference>
<dbReference type="InterPro" id="IPR051694">
    <property type="entry name" value="Immunoregulatory_rcpt-like"/>
</dbReference>
<dbReference type="Proteomes" id="UP000272025">
    <property type="component" value="Unassembled WGS sequence"/>
</dbReference>
<evidence type="ECO:0000256" key="3">
    <source>
        <dbReference type="ARBA" id="ARBA00022989"/>
    </source>
</evidence>
<dbReference type="STRING" id="1314773.A0A3N2Q3S8"/>
<feature type="compositionally biased region" description="Low complexity" evidence="5">
    <location>
        <begin position="420"/>
        <end position="429"/>
    </location>
</feature>
<evidence type="ECO:0000256" key="5">
    <source>
        <dbReference type="SAM" id="MobiDB-lite"/>
    </source>
</evidence>
<gene>
    <name evidence="8" type="ORF">SODALDRAFT_322456</name>
</gene>
<organism evidence="8 9">
    <name type="scientific">Sodiomyces alkalinus (strain CBS 110278 / VKM F-3762 / F11)</name>
    <name type="common">Alkaliphilic filamentous fungus</name>
    <dbReference type="NCBI Taxonomy" id="1314773"/>
    <lineage>
        <taxon>Eukaryota</taxon>
        <taxon>Fungi</taxon>
        <taxon>Dikarya</taxon>
        <taxon>Ascomycota</taxon>
        <taxon>Pezizomycotina</taxon>
        <taxon>Sordariomycetes</taxon>
        <taxon>Hypocreomycetidae</taxon>
        <taxon>Glomerellales</taxon>
        <taxon>Plectosphaerellaceae</taxon>
        <taxon>Sodiomyces</taxon>
    </lineage>
</organism>
<feature type="chain" id="PRO_5018314410" description="Extracellular membrane protein CFEM domain-containing protein" evidence="7">
    <location>
        <begin position="33"/>
        <end position="435"/>
    </location>
</feature>
<feature type="region of interest" description="Disordered" evidence="5">
    <location>
        <begin position="252"/>
        <end position="435"/>
    </location>
</feature>
<protein>
    <recommendedName>
        <fullName evidence="10">Extracellular membrane protein CFEM domain-containing protein</fullName>
    </recommendedName>
</protein>
<evidence type="ECO:0000256" key="4">
    <source>
        <dbReference type="ARBA" id="ARBA00023136"/>
    </source>
</evidence>
<name>A0A3N2Q3S8_SODAK</name>
<sequence length="435" mass="44883">MPRSRRRQTAKAPLLFLSSLALLLLAAPLARADVENDFSLYPSAAQPCLEEADEQSSCQGDTVEEMNDCLCSNRRNFVTHAARCLGARVPATLRIVYSTMETSCDDTDTPLSLDEDEFMQIGAAASSSSNVAGPSSTTTDISSSSSSSSSHASSTSIIPTTLSSASSPTSSPQSTTSSTPTTTADAVAEVEEDNDETPPLSTGAMVGISVGSAAGVAFILATFIIAWKKARRNRAAHDEARPMLDIAGGAGGGGGGAAPWNTSPGIGSDGGKSGDGVYPSAPPQDWKAADGKPGWRPASQSPASGLVFPGGWPPQDGGWDAQHSQQQQQQQHGAWGYYPGQPWPGSPAGGPQQKQPPKQALGPVAELSSENEQPGVGNPGPDAGLYELASMPAAVQLPKEPVEIPGSLGRFTESRPPPQSQSAQPGLPSHSPWGR</sequence>
<keyword evidence="2 6" id="KW-0812">Transmembrane</keyword>
<evidence type="ECO:0000313" key="8">
    <source>
        <dbReference type="EMBL" id="ROT41285.1"/>
    </source>
</evidence>
<dbReference type="GO" id="GO:0016020">
    <property type="term" value="C:membrane"/>
    <property type="evidence" value="ECO:0007669"/>
    <property type="project" value="UniProtKB-SubCell"/>
</dbReference>
<proteinExistence type="predicted"/>
<dbReference type="GeneID" id="39578201"/>
<feature type="compositionally biased region" description="Low complexity" evidence="5">
    <location>
        <begin position="309"/>
        <end position="331"/>
    </location>
</feature>
<evidence type="ECO:0000256" key="7">
    <source>
        <dbReference type="SAM" id="SignalP"/>
    </source>
</evidence>
<evidence type="ECO:0000256" key="1">
    <source>
        <dbReference type="ARBA" id="ARBA00004167"/>
    </source>
</evidence>
<feature type="compositionally biased region" description="Low complexity" evidence="5">
    <location>
        <begin position="125"/>
        <end position="187"/>
    </location>
</feature>
<reference evidence="8 9" key="1">
    <citation type="journal article" date="2018" name="Mol. Ecol.">
        <title>The obligate alkalophilic soda-lake fungus Sodiomyces alkalinus has shifted to a protein diet.</title>
        <authorList>
            <person name="Grum-Grzhimaylo A.A."/>
            <person name="Falkoski D.L."/>
            <person name="van den Heuvel J."/>
            <person name="Valero-Jimenez C.A."/>
            <person name="Min B."/>
            <person name="Choi I.G."/>
            <person name="Lipzen A."/>
            <person name="Daum C.G."/>
            <person name="Aanen D.K."/>
            <person name="Tsang A."/>
            <person name="Henrissat B."/>
            <person name="Bilanenko E.N."/>
            <person name="de Vries R.P."/>
            <person name="van Kan J.A.L."/>
            <person name="Grigoriev I.V."/>
            <person name="Debets A.J.M."/>
        </authorList>
    </citation>
    <scope>NUCLEOTIDE SEQUENCE [LARGE SCALE GENOMIC DNA]</scope>
    <source>
        <strain evidence="8 9">F11</strain>
    </source>
</reference>
<keyword evidence="4 6" id="KW-0472">Membrane</keyword>
<evidence type="ECO:0008006" key="10">
    <source>
        <dbReference type="Google" id="ProtNLM"/>
    </source>
</evidence>
<dbReference type="PANTHER" id="PTHR15549:SF33">
    <property type="entry name" value="MEMBRANE PROTEIN WSC4, PUTATIVE (AFU_ORTHOLOGUE AFUA_5G09020)-RELATED"/>
    <property type="match status" value="1"/>
</dbReference>
<evidence type="ECO:0000256" key="6">
    <source>
        <dbReference type="SAM" id="Phobius"/>
    </source>
</evidence>
<accession>A0A3N2Q3S8</accession>
<feature type="transmembrane region" description="Helical" evidence="6">
    <location>
        <begin position="204"/>
        <end position="227"/>
    </location>
</feature>
<keyword evidence="3 6" id="KW-1133">Transmembrane helix</keyword>
<feature type="signal peptide" evidence="7">
    <location>
        <begin position="1"/>
        <end position="32"/>
    </location>
</feature>
<feature type="region of interest" description="Disordered" evidence="5">
    <location>
        <begin position="125"/>
        <end position="201"/>
    </location>
</feature>
<dbReference type="OrthoDB" id="5311469at2759"/>